<dbReference type="eggNOG" id="ENOG5030XBB">
    <property type="taxonomic scope" value="Bacteria"/>
</dbReference>
<organism evidence="1 2">
    <name type="scientific">Belliella baltica (strain DSM 15883 / CIP 108006 / LMG 21964 / BA134)</name>
    <dbReference type="NCBI Taxonomy" id="866536"/>
    <lineage>
        <taxon>Bacteria</taxon>
        <taxon>Pseudomonadati</taxon>
        <taxon>Bacteroidota</taxon>
        <taxon>Cytophagia</taxon>
        <taxon>Cytophagales</taxon>
        <taxon>Cyclobacteriaceae</taxon>
        <taxon>Belliella</taxon>
    </lineage>
</organism>
<reference evidence="2" key="1">
    <citation type="submission" date="2012-06" db="EMBL/GenBank/DDBJ databases">
        <title>The complete genome of Belliella baltica DSM 15883.</title>
        <authorList>
            <person name="Lucas S."/>
            <person name="Copeland A."/>
            <person name="Lapidus A."/>
            <person name="Goodwin L."/>
            <person name="Pitluck S."/>
            <person name="Peters L."/>
            <person name="Mikhailova N."/>
            <person name="Davenport K."/>
            <person name="Kyrpides N."/>
            <person name="Mavromatis K."/>
            <person name="Pagani I."/>
            <person name="Ivanova N."/>
            <person name="Ovchinnikova G."/>
            <person name="Zeytun A."/>
            <person name="Detter J.C."/>
            <person name="Han C."/>
            <person name="Land M."/>
            <person name="Hauser L."/>
            <person name="Markowitz V."/>
            <person name="Cheng J.-F."/>
            <person name="Hugenholtz P."/>
            <person name="Woyke T."/>
            <person name="Wu D."/>
            <person name="Tindall B."/>
            <person name="Pomrenke H."/>
            <person name="Brambilla E."/>
            <person name="Klenk H.-P."/>
            <person name="Eisen J.A."/>
        </authorList>
    </citation>
    <scope>NUCLEOTIDE SEQUENCE [LARGE SCALE GENOMIC DNA]</scope>
    <source>
        <strain evidence="2">DSM 15883 / CIP 108006 / LMG 21964 / BA134</strain>
    </source>
</reference>
<sequence>MSAIYTGLFLIGLGFLVKAFPNLIAGYNTMSQKQKENVDIEGLATFMRNALLFLRLQFFN</sequence>
<evidence type="ECO:0000313" key="1">
    <source>
        <dbReference type="EMBL" id="AFL82764.1"/>
    </source>
</evidence>
<dbReference type="Proteomes" id="UP000006050">
    <property type="component" value="Chromosome"/>
</dbReference>
<dbReference type="RefSeq" id="WP_014770781.1">
    <property type="nucleotide sequence ID" value="NC_018010.1"/>
</dbReference>
<dbReference type="HOGENOM" id="CLU_2931983_0_0_10"/>
<protein>
    <recommendedName>
        <fullName evidence="3">DUF3784 domain-containing protein</fullName>
    </recommendedName>
</protein>
<dbReference type="OrthoDB" id="836288at2"/>
<keyword evidence="2" id="KW-1185">Reference proteome</keyword>
<gene>
    <name evidence="1" type="ordered locus">Belba_0093</name>
</gene>
<accession>I3Z0J6</accession>
<dbReference type="KEGG" id="bbd:Belba_0093"/>
<dbReference type="AlphaFoldDB" id="I3Z0J6"/>
<dbReference type="InterPro" id="IPR017259">
    <property type="entry name" value="UCP037672"/>
</dbReference>
<dbReference type="PATRIC" id="fig|866536.3.peg.98"/>
<dbReference type="Pfam" id="PF12650">
    <property type="entry name" value="DUF3784"/>
    <property type="match status" value="1"/>
</dbReference>
<evidence type="ECO:0000313" key="2">
    <source>
        <dbReference type="Proteomes" id="UP000006050"/>
    </source>
</evidence>
<proteinExistence type="predicted"/>
<dbReference type="EMBL" id="CP003281">
    <property type="protein sequence ID" value="AFL82764.1"/>
    <property type="molecule type" value="Genomic_DNA"/>
</dbReference>
<evidence type="ECO:0008006" key="3">
    <source>
        <dbReference type="Google" id="ProtNLM"/>
    </source>
</evidence>
<name>I3Z0J6_BELBD</name>
<dbReference type="STRING" id="866536.Belba_0093"/>